<protein>
    <submittedName>
        <fullName evidence="2">Uncharacterized protein</fullName>
    </submittedName>
</protein>
<keyword evidence="3" id="KW-1185">Reference proteome</keyword>
<organism evidence="2 3">
    <name type="scientific">Asanoa siamensis</name>
    <dbReference type="NCBI Taxonomy" id="926357"/>
    <lineage>
        <taxon>Bacteria</taxon>
        <taxon>Bacillati</taxon>
        <taxon>Actinomycetota</taxon>
        <taxon>Actinomycetes</taxon>
        <taxon>Micromonosporales</taxon>
        <taxon>Micromonosporaceae</taxon>
        <taxon>Asanoa</taxon>
    </lineage>
</organism>
<name>A0ABQ4D0I0_9ACTN</name>
<evidence type="ECO:0000256" key="1">
    <source>
        <dbReference type="SAM" id="SignalP"/>
    </source>
</evidence>
<dbReference type="EMBL" id="BONE01000077">
    <property type="protein sequence ID" value="GIF77054.1"/>
    <property type="molecule type" value="Genomic_DNA"/>
</dbReference>
<reference evidence="2 3" key="1">
    <citation type="submission" date="2021-01" db="EMBL/GenBank/DDBJ databases">
        <title>Whole genome shotgun sequence of Asanoa siamensis NBRC 107932.</title>
        <authorList>
            <person name="Komaki H."/>
            <person name="Tamura T."/>
        </authorList>
    </citation>
    <scope>NUCLEOTIDE SEQUENCE [LARGE SCALE GENOMIC DNA]</scope>
    <source>
        <strain evidence="2 3">NBRC 107932</strain>
    </source>
</reference>
<gene>
    <name evidence="2" type="ORF">Asi02nite_65720</name>
</gene>
<evidence type="ECO:0000313" key="3">
    <source>
        <dbReference type="Proteomes" id="UP000604117"/>
    </source>
</evidence>
<proteinExistence type="predicted"/>
<evidence type="ECO:0000313" key="2">
    <source>
        <dbReference type="EMBL" id="GIF77054.1"/>
    </source>
</evidence>
<feature type="signal peptide" evidence="1">
    <location>
        <begin position="1"/>
        <end position="20"/>
    </location>
</feature>
<sequence>MVFVIVATASVAAGFLTSPAASTNELPQSITVDGADYERIHLLTFTTYPGRKSVSVLMPATSRPIMVRAACRLPILHTGSAMSALMVETWWMDAGGSEADLPDTEGNDHLMCHPNWGNHRLTQTIDPSWLPRKDGQRQLIWHELDTSADTPSDAPASWALAVYTAG</sequence>
<feature type="chain" id="PRO_5046732041" evidence="1">
    <location>
        <begin position="21"/>
        <end position="166"/>
    </location>
</feature>
<accession>A0ABQ4D0I0</accession>
<dbReference type="RefSeq" id="WP_203717914.1">
    <property type="nucleotide sequence ID" value="NZ_BONE01000077.1"/>
</dbReference>
<comment type="caution">
    <text evidence="2">The sequence shown here is derived from an EMBL/GenBank/DDBJ whole genome shotgun (WGS) entry which is preliminary data.</text>
</comment>
<keyword evidence="1" id="KW-0732">Signal</keyword>
<dbReference type="Proteomes" id="UP000604117">
    <property type="component" value="Unassembled WGS sequence"/>
</dbReference>